<protein>
    <submittedName>
        <fullName evidence="1">Uncharacterized protein</fullName>
    </submittedName>
</protein>
<feature type="non-terminal residue" evidence="1">
    <location>
        <position position="51"/>
    </location>
</feature>
<organism evidence="1 2">
    <name type="scientific">Halocaridina rubra</name>
    <name type="common">Hawaiian red shrimp</name>
    <dbReference type="NCBI Taxonomy" id="373956"/>
    <lineage>
        <taxon>Eukaryota</taxon>
        <taxon>Metazoa</taxon>
        <taxon>Ecdysozoa</taxon>
        <taxon>Arthropoda</taxon>
        <taxon>Crustacea</taxon>
        <taxon>Multicrustacea</taxon>
        <taxon>Malacostraca</taxon>
        <taxon>Eumalacostraca</taxon>
        <taxon>Eucarida</taxon>
        <taxon>Decapoda</taxon>
        <taxon>Pleocyemata</taxon>
        <taxon>Caridea</taxon>
        <taxon>Atyoidea</taxon>
        <taxon>Atyidae</taxon>
        <taxon>Halocaridina</taxon>
    </lineage>
</organism>
<dbReference type="AlphaFoldDB" id="A0AAN8WPY1"/>
<accession>A0AAN8WPY1</accession>
<proteinExistence type="predicted"/>
<comment type="caution">
    <text evidence="1">The sequence shown here is derived from an EMBL/GenBank/DDBJ whole genome shotgun (WGS) entry which is preliminary data.</text>
</comment>
<dbReference type="Proteomes" id="UP001381693">
    <property type="component" value="Unassembled WGS sequence"/>
</dbReference>
<name>A0AAN8WPY1_HALRR</name>
<keyword evidence="2" id="KW-1185">Reference proteome</keyword>
<evidence type="ECO:0000313" key="1">
    <source>
        <dbReference type="EMBL" id="KAK7066093.1"/>
    </source>
</evidence>
<sequence>MANVSTRVPRSRPELNFLPASNRCSSCFKPVLPRQEAFACDECDFWRHRVC</sequence>
<gene>
    <name evidence="1" type="ORF">SK128_004695</name>
</gene>
<dbReference type="EMBL" id="JAXCGZ010019445">
    <property type="protein sequence ID" value="KAK7066093.1"/>
    <property type="molecule type" value="Genomic_DNA"/>
</dbReference>
<reference evidence="1 2" key="1">
    <citation type="submission" date="2023-11" db="EMBL/GenBank/DDBJ databases">
        <title>Halocaridina rubra genome assembly.</title>
        <authorList>
            <person name="Smith C."/>
        </authorList>
    </citation>
    <scope>NUCLEOTIDE SEQUENCE [LARGE SCALE GENOMIC DNA]</scope>
    <source>
        <strain evidence="1">EP-1</strain>
        <tissue evidence="1">Whole</tissue>
    </source>
</reference>
<evidence type="ECO:0000313" key="2">
    <source>
        <dbReference type="Proteomes" id="UP001381693"/>
    </source>
</evidence>